<evidence type="ECO:0000256" key="2">
    <source>
        <dbReference type="SAM" id="Phobius"/>
    </source>
</evidence>
<reference evidence="3 4" key="1">
    <citation type="submission" date="2018-09" db="EMBL/GenBank/DDBJ databases">
        <title>Whole genome based analysis of evolution and adaptive divergence in Indian and Brazilian strains of Azospirillum brasilense.</title>
        <authorList>
            <person name="Singh C."/>
            <person name="Tripathi A.K."/>
        </authorList>
    </citation>
    <scope>NUCLEOTIDE SEQUENCE [LARGE SCALE GENOMIC DNA]</scope>
    <source>
        <strain evidence="3 4">MTCC4039</strain>
    </source>
</reference>
<keyword evidence="2" id="KW-0812">Transmembrane</keyword>
<dbReference type="EMBL" id="CP032345">
    <property type="protein sequence ID" value="QCO15553.1"/>
    <property type="molecule type" value="Genomic_DNA"/>
</dbReference>
<gene>
    <name evidence="3" type="ORF">D3869_10105</name>
</gene>
<protein>
    <submittedName>
        <fullName evidence="3">Uncharacterized protein</fullName>
    </submittedName>
</protein>
<keyword evidence="2" id="KW-0472">Membrane</keyword>
<evidence type="ECO:0000256" key="1">
    <source>
        <dbReference type="SAM" id="MobiDB-lite"/>
    </source>
</evidence>
<name>A0A4D8R470_AZOBR</name>
<dbReference type="RefSeq" id="WP_137139950.1">
    <property type="nucleotide sequence ID" value="NZ_CP032345.1"/>
</dbReference>
<dbReference type="Proteomes" id="UP000298693">
    <property type="component" value="Chromosome"/>
</dbReference>
<sequence length="67" mass="6833">MQASDDFQRMLIASLSPSCVLPLPLPSETPAGASDGRRMDDPPASHRLALGVGIAVAVLPVPLAALA</sequence>
<feature type="transmembrane region" description="Helical" evidence="2">
    <location>
        <begin position="49"/>
        <end position="66"/>
    </location>
</feature>
<keyword evidence="2" id="KW-1133">Transmembrane helix</keyword>
<accession>A0A4D8R470</accession>
<evidence type="ECO:0000313" key="4">
    <source>
        <dbReference type="Proteomes" id="UP000298693"/>
    </source>
</evidence>
<evidence type="ECO:0000313" key="3">
    <source>
        <dbReference type="EMBL" id="QCO15553.1"/>
    </source>
</evidence>
<feature type="region of interest" description="Disordered" evidence="1">
    <location>
        <begin position="24"/>
        <end position="44"/>
    </location>
</feature>
<feature type="compositionally biased region" description="Basic and acidic residues" evidence="1">
    <location>
        <begin position="35"/>
        <end position="44"/>
    </location>
</feature>
<organism evidence="3 4">
    <name type="scientific">Azospirillum brasilense</name>
    <dbReference type="NCBI Taxonomy" id="192"/>
    <lineage>
        <taxon>Bacteria</taxon>
        <taxon>Pseudomonadati</taxon>
        <taxon>Pseudomonadota</taxon>
        <taxon>Alphaproteobacteria</taxon>
        <taxon>Rhodospirillales</taxon>
        <taxon>Azospirillaceae</taxon>
        <taxon>Azospirillum</taxon>
    </lineage>
</organism>
<proteinExistence type="predicted"/>
<dbReference type="AlphaFoldDB" id="A0A4D8R470"/>